<keyword evidence="4 11" id="KW-0507">mRNA processing</keyword>
<feature type="binding site" evidence="12">
    <location>
        <position position="219"/>
    </location>
    <ligand>
        <name>ATP</name>
        <dbReference type="ChEBI" id="CHEBI:30616"/>
    </ligand>
</feature>
<dbReference type="SUPFAM" id="SSF81631">
    <property type="entry name" value="PAP/OAS1 substrate-binding domain"/>
    <property type="match status" value="1"/>
</dbReference>
<evidence type="ECO:0000256" key="10">
    <source>
        <dbReference type="ARBA" id="ARBA00023242"/>
    </source>
</evidence>
<dbReference type="InterPro" id="IPR043519">
    <property type="entry name" value="NT_sf"/>
</dbReference>
<protein>
    <recommendedName>
        <fullName evidence="11">Poly(A) polymerase</fullName>
        <ecNumber evidence="11">2.7.7.19</ecNumber>
    </recommendedName>
</protein>
<dbReference type="GO" id="GO:0006397">
    <property type="term" value="P:mRNA processing"/>
    <property type="evidence" value="ECO:0007669"/>
    <property type="project" value="UniProtKB-KW"/>
</dbReference>
<evidence type="ECO:0000259" key="17">
    <source>
        <dbReference type="Pfam" id="PF20750"/>
    </source>
</evidence>
<dbReference type="InterPro" id="IPR011068">
    <property type="entry name" value="NuclTrfase_I-like_C"/>
</dbReference>
<dbReference type="PANTHER" id="PTHR10682:SF10">
    <property type="entry name" value="POLYNUCLEOTIDE ADENYLYLTRANSFERASE"/>
    <property type="match status" value="1"/>
</dbReference>
<keyword evidence="14" id="KW-1133">Transmembrane helix</keyword>
<evidence type="ECO:0000313" key="19">
    <source>
        <dbReference type="Proteomes" id="UP000789759"/>
    </source>
</evidence>
<comment type="function">
    <text evidence="11">Polymerase that creates the 3'-poly(A) tail of mRNA's.</text>
</comment>
<dbReference type="EC" id="2.7.7.19" evidence="11"/>
<comment type="similarity">
    <text evidence="3 11">Belongs to the poly(A) polymerase family.</text>
</comment>
<evidence type="ECO:0000259" key="16">
    <source>
        <dbReference type="Pfam" id="PF04928"/>
    </source>
</evidence>
<evidence type="ECO:0000256" key="8">
    <source>
        <dbReference type="ARBA" id="ARBA00022840"/>
    </source>
</evidence>
<feature type="domain" description="Poly(A) polymerase central" evidence="16">
    <location>
        <begin position="211"/>
        <end position="355"/>
    </location>
</feature>
<evidence type="ECO:0000256" key="7">
    <source>
        <dbReference type="ARBA" id="ARBA00022741"/>
    </source>
</evidence>
<dbReference type="InterPro" id="IPR014492">
    <property type="entry name" value="PolyA_polymerase"/>
</dbReference>
<evidence type="ECO:0000256" key="2">
    <source>
        <dbReference type="ARBA" id="ARBA00004123"/>
    </source>
</evidence>
<comment type="catalytic activity">
    <reaction evidence="11">
        <text>RNA(n) + ATP = RNA(n)-3'-adenine ribonucleotide + diphosphate</text>
        <dbReference type="Rhea" id="RHEA:11332"/>
        <dbReference type="Rhea" id="RHEA-COMP:14527"/>
        <dbReference type="Rhea" id="RHEA-COMP:17347"/>
        <dbReference type="ChEBI" id="CHEBI:30616"/>
        <dbReference type="ChEBI" id="CHEBI:33019"/>
        <dbReference type="ChEBI" id="CHEBI:140395"/>
        <dbReference type="ChEBI" id="CHEBI:173115"/>
        <dbReference type="EC" id="2.7.7.19"/>
    </reaction>
</comment>
<dbReference type="PANTHER" id="PTHR10682">
    <property type="entry name" value="POLY A POLYMERASE"/>
    <property type="match status" value="1"/>
</dbReference>
<dbReference type="Gene3D" id="3.30.460.10">
    <property type="entry name" value="Beta Polymerase, domain 2"/>
    <property type="match status" value="1"/>
</dbReference>
<dbReference type="GO" id="GO:1990817">
    <property type="term" value="F:poly(A) RNA polymerase activity"/>
    <property type="evidence" value="ECO:0007669"/>
    <property type="project" value="UniProtKB-UniRule"/>
</dbReference>
<dbReference type="FunFam" id="3.30.460.10:FF:000002">
    <property type="entry name" value="Poly(A) polymerase alpha, putative"/>
    <property type="match status" value="1"/>
</dbReference>
<keyword evidence="5 11" id="KW-0808">Transferase</keyword>
<dbReference type="Proteomes" id="UP000789759">
    <property type="component" value="Unassembled WGS sequence"/>
</dbReference>
<dbReference type="InterPro" id="IPR007012">
    <property type="entry name" value="PolA_pol_cen_dom"/>
</dbReference>
<feature type="binding site" evidence="12">
    <location>
        <position position="228"/>
    </location>
    <ligand>
        <name>ATP</name>
        <dbReference type="ChEBI" id="CHEBI:30616"/>
    </ligand>
</feature>
<dbReference type="SUPFAM" id="SSF81301">
    <property type="entry name" value="Nucleotidyltransferase"/>
    <property type="match status" value="1"/>
</dbReference>
<keyword evidence="14" id="KW-0472">Membrane</keyword>
<keyword evidence="19" id="KW-1185">Reference proteome</keyword>
<dbReference type="FunFam" id="1.10.1410.10:FF:000001">
    <property type="entry name" value="Putative poly(A) polymerase gamma"/>
    <property type="match status" value="1"/>
</dbReference>
<keyword evidence="8 11" id="KW-0067">ATP-binding</keyword>
<evidence type="ECO:0000259" key="15">
    <source>
        <dbReference type="Pfam" id="PF04926"/>
    </source>
</evidence>
<dbReference type="Gene3D" id="3.30.70.590">
    <property type="entry name" value="Poly(A) polymerase predicted RNA binding domain"/>
    <property type="match status" value="1"/>
</dbReference>
<dbReference type="InterPro" id="IPR007010">
    <property type="entry name" value="PolA_pol_RNA-bd_dom"/>
</dbReference>
<comment type="caution">
    <text evidence="18">The sequence shown here is derived from an EMBL/GenBank/DDBJ whole genome shotgun (WGS) entry which is preliminary data.</text>
</comment>
<dbReference type="OrthoDB" id="412748at2759"/>
<keyword evidence="9 13" id="KW-0460">Magnesium</keyword>
<feature type="domain" description="Poly(A) polymerase nucleotidyltransferase" evidence="17">
    <location>
        <begin position="12"/>
        <end position="205"/>
    </location>
</feature>
<keyword evidence="7 11" id="KW-0547">Nucleotide-binding</keyword>
<feature type="domain" description="Poly(A) polymerase RNA-binding" evidence="15">
    <location>
        <begin position="357"/>
        <end position="530"/>
    </location>
</feature>
<feature type="transmembrane region" description="Helical" evidence="14">
    <location>
        <begin position="226"/>
        <end position="244"/>
    </location>
</feature>
<sequence>MDLLNRQPQYLGVTQPASLSYPNPREIGISDLLIQELLIQGTFESEEETRRREIIIDKFDRLVKELIYNISREKMFSEVDAKEAEGKVFTFGSYRLGVYGAGADIDILCVAPRHVTRNEFFYFMSNALSNFAEVSELTSVIDAYVPVIKLRFQDILINLVFARLDLAKIPNELEIKENSLLKNLDEICVRSLNGSRDADEILRLVPSLPAFRTSLRCIKFWAKRRAIYSNVMGFFGGIAWAILVARISQLYPNAIAGAIVARFFRIIYQWQWPSPVLLKQIEDSTLQFRVWNPKIYHDDKFHLMPIITPAYPSTCATHNVTHFTKKVMEREFRRATEIMDHIMIGTGKWSDLFAKHNFFEKYRYYLQIIVLSDSYEKQLKWTGRVESRIRYLISKLENIEQLALAHPFTKGFNKIHHCINDQMVKDVIHGIFDSTSINGIKSKNNAELSQNVQNDTNITTIRVIYTTIFYVGLEIETGTMLPKQLNITWPTQEFIKLVKGWDKYDEKSMDINVKYVKSAELPPEVFDDGERF</sequence>
<comment type="subcellular location">
    <subcellularLocation>
        <location evidence="2 11">Nucleus</location>
    </subcellularLocation>
</comment>
<proteinExistence type="inferred from homology"/>
<gene>
    <name evidence="18" type="ORF">CPELLU_LOCUS9176</name>
</gene>
<evidence type="ECO:0000256" key="11">
    <source>
        <dbReference type="PIRNR" id="PIRNR018425"/>
    </source>
</evidence>
<dbReference type="GO" id="GO:0046872">
    <property type="term" value="F:metal ion binding"/>
    <property type="evidence" value="ECO:0007669"/>
    <property type="project" value="UniProtKB-KW"/>
</dbReference>
<dbReference type="AlphaFoldDB" id="A0A9N9H2A1"/>
<dbReference type="EMBL" id="CAJVQA010006865">
    <property type="protein sequence ID" value="CAG8647693.1"/>
    <property type="molecule type" value="Genomic_DNA"/>
</dbReference>
<evidence type="ECO:0000256" key="12">
    <source>
        <dbReference type="PIRSR" id="PIRSR018425-1"/>
    </source>
</evidence>
<feature type="binding site" evidence="13">
    <location>
        <position position="106"/>
    </location>
    <ligand>
        <name>Mg(2+)</name>
        <dbReference type="ChEBI" id="CHEBI:18420"/>
        <label>1</label>
        <note>catalytic</note>
    </ligand>
</feature>
<dbReference type="GO" id="GO:0031123">
    <property type="term" value="P:RNA 3'-end processing"/>
    <property type="evidence" value="ECO:0007669"/>
    <property type="project" value="InterPro"/>
</dbReference>
<accession>A0A9N9H2A1</accession>
<dbReference type="SUPFAM" id="SSF55003">
    <property type="entry name" value="PAP/Archaeal CCA-adding enzyme, C-terminal domain"/>
    <property type="match status" value="1"/>
</dbReference>
<dbReference type="Pfam" id="PF04928">
    <property type="entry name" value="PAP_central"/>
    <property type="match status" value="1"/>
</dbReference>
<keyword evidence="14" id="KW-0812">Transmembrane</keyword>
<keyword evidence="10 11" id="KW-0539">Nucleus</keyword>
<organism evidence="18 19">
    <name type="scientific">Cetraspora pellucida</name>
    <dbReference type="NCBI Taxonomy" id="1433469"/>
    <lineage>
        <taxon>Eukaryota</taxon>
        <taxon>Fungi</taxon>
        <taxon>Fungi incertae sedis</taxon>
        <taxon>Mucoromycota</taxon>
        <taxon>Glomeromycotina</taxon>
        <taxon>Glomeromycetes</taxon>
        <taxon>Diversisporales</taxon>
        <taxon>Gigasporaceae</taxon>
        <taxon>Cetraspora</taxon>
    </lineage>
</organism>
<evidence type="ECO:0000256" key="1">
    <source>
        <dbReference type="ARBA" id="ARBA00001936"/>
    </source>
</evidence>
<comment type="cofactor">
    <cofactor evidence="13">
        <name>Mg(2+)</name>
        <dbReference type="ChEBI" id="CHEBI:18420"/>
    </cofactor>
    <text evidence="13">Binds 2 magnesium ions. Also active with manganese.</text>
</comment>
<feature type="binding site" evidence="12">
    <location>
        <begin position="104"/>
        <end position="106"/>
    </location>
    <ligand>
        <name>ATP</name>
        <dbReference type="ChEBI" id="CHEBI:30616"/>
    </ligand>
</feature>
<dbReference type="Pfam" id="PF20750">
    <property type="entry name" value="PAP_NTPase"/>
    <property type="match status" value="1"/>
</dbReference>
<feature type="binding site" evidence="12">
    <location>
        <begin position="91"/>
        <end position="93"/>
    </location>
    <ligand>
        <name>ATP</name>
        <dbReference type="ChEBI" id="CHEBI:30616"/>
    </ligand>
</feature>
<dbReference type="GO" id="GO:0005634">
    <property type="term" value="C:nucleus"/>
    <property type="evidence" value="ECO:0007669"/>
    <property type="project" value="UniProtKB-SubCell"/>
</dbReference>
<evidence type="ECO:0000256" key="4">
    <source>
        <dbReference type="ARBA" id="ARBA00022664"/>
    </source>
</evidence>
<keyword evidence="6 13" id="KW-0479">Metal-binding</keyword>
<feature type="binding site" evidence="13">
    <location>
        <position position="104"/>
    </location>
    <ligand>
        <name>Mg(2+)</name>
        <dbReference type="ChEBI" id="CHEBI:18420"/>
        <label>2</label>
        <note>catalytic</note>
    </ligand>
</feature>
<dbReference type="Gene3D" id="1.10.1410.10">
    <property type="match status" value="1"/>
</dbReference>
<dbReference type="Pfam" id="PF04926">
    <property type="entry name" value="PAP_RNA-bind"/>
    <property type="match status" value="1"/>
</dbReference>
<evidence type="ECO:0000256" key="3">
    <source>
        <dbReference type="ARBA" id="ARBA00010912"/>
    </source>
</evidence>
<comment type="cofactor">
    <cofactor evidence="1">
        <name>Mn(2+)</name>
        <dbReference type="ChEBI" id="CHEBI:29035"/>
    </cofactor>
</comment>
<reference evidence="18" key="1">
    <citation type="submission" date="2021-06" db="EMBL/GenBank/DDBJ databases">
        <authorList>
            <person name="Kallberg Y."/>
            <person name="Tangrot J."/>
            <person name="Rosling A."/>
        </authorList>
    </citation>
    <scope>NUCLEOTIDE SEQUENCE</scope>
    <source>
        <strain evidence="18">FL966</strain>
    </source>
</reference>
<evidence type="ECO:0000256" key="5">
    <source>
        <dbReference type="ARBA" id="ARBA00022679"/>
    </source>
</evidence>
<evidence type="ECO:0000256" key="9">
    <source>
        <dbReference type="ARBA" id="ARBA00022842"/>
    </source>
</evidence>
<dbReference type="GO" id="GO:0003723">
    <property type="term" value="F:RNA binding"/>
    <property type="evidence" value="ECO:0007669"/>
    <property type="project" value="UniProtKB-UniRule"/>
</dbReference>
<dbReference type="CDD" id="cd05402">
    <property type="entry name" value="NT_PAP_TUTase"/>
    <property type="match status" value="1"/>
</dbReference>
<evidence type="ECO:0000256" key="14">
    <source>
        <dbReference type="SAM" id="Phobius"/>
    </source>
</evidence>
<evidence type="ECO:0000256" key="13">
    <source>
        <dbReference type="PIRSR" id="PIRSR018425-2"/>
    </source>
</evidence>
<dbReference type="PIRSF" id="PIRSF018425">
    <property type="entry name" value="PolyA_polymerase"/>
    <property type="match status" value="1"/>
</dbReference>
<feature type="binding site" evidence="13">
    <location>
        <position position="104"/>
    </location>
    <ligand>
        <name>Mg(2+)</name>
        <dbReference type="ChEBI" id="CHEBI:18420"/>
        <label>1</label>
        <note>catalytic</note>
    </ligand>
</feature>
<dbReference type="InterPro" id="IPR048840">
    <property type="entry name" value="PolA_pol_NTPase"/>
</dbReference>
<dbReference type="GO" id="GO:0005524">
    <property type="term" value="F:ATP binding"/>
    <property type="evidence" value="ECO:0007669"/>
    <property type="project" value="UniProtKB-UniRule"/>
</dbReference>
<feature type="binding site" evidence="13">
    <location>
        <position position="106"/>
    </location>
    <ligand>
        <name>Mg(2+)</name>
        <dbReference type="ChEBI" id="CHEBI:18420"/>
        <label>2</label>
        <note>catalytic</note>
    </ligand>
</feature>
<name>A0A9N9H2A1_9GLOM</name>
<evidence type="ECO:0000256" key="6">
    <source>
        <dbReference type="ARBA" id="ARBA00022723"/>
    </source>
</evidence>
<evidence type="ECO:0000313" key="18">
    <source>
        <dbReference type="EMBL" id="CAG8647693.1"/>
    </source>
</evidence>